<reference evidence="3 4" key="1">
    <citation type="submission" date="2018-03" db="EMBL/GenBank/DDBJ databases">
        <authorList>
            <person name="Keele B.F."/>
        </authorList>
    </citation>
    <scope>NUCLEOTIDE SEQUENCE [LARGE SCALE GENOMIC DNA]</scope>
    <source>
        <strain evidence="3 4">CECT 8626</strain>
    </source>
</reference>
<gene>
    <name evidence="3" type="primary">puuB_1</name>
    <name evidence="3" type="ORF">DEA8626_01680</name>
</gene>
<dbReference type="GO" id="GO:0005737">
    <property type="term" value="C:cytoplasm"/>
    <property type="evidence" value="ECO:0007669"/>
    <property type="project" value="TreeGrafter"/>
</dbReference>
<dbReference type="OrthoDB" id="9806601at2"/>
<dbReference type="SUPFAM" id="SSF51905">
    <property type="entry name" value="FAD/NAD(P)-binding domain"/>
    <property type="match status" value="1"/>
</dbReference>
<evidence type="ECO:0000259" key="2">
    <source>
        <dbReference type="Pfam" id="PF01266"/>
    </source>
</evidence>
<dbReference type="PANTHER" id="PTHR13847:SF281">
    <property type="entry name" value="FAD DEPENDENT OXIDOREDUCTASE DOMAIN-CONTAINING PROTEIN"/>
    <property type="match status" value="1"/>
</dbReference>
<dbReference type="AlphaFoldDB" id="A0A2R8B687"/>
<proteinExistence type="predicted"/>
<accession>A0A2R8B687</accession>
<sequence>MIRWTGEAEPGTPYWWDGAEWPDLTAPPPDRVDLFVIGAGYTGLSAAIAAHDAGARVAVVDAGQPGHGASTRNGGMMGAHPRLGWGALRDRFGAETADALFAEAAPALGFVLDLIAREGIDCDLERTGRIQLAWTRRHFEAQKVTAAHVRDKGQVACEVVERDALPREITTELYHGGILFPDHCAMHPWKYHAGMLGAVLRRGVTVSSHCAAVSIERVGEAFRVETKHRAVRADKVLLATNGYTPSAFRWFARRVFPIPSFLIATEELPADLLARLAPGRRMMVETRARHSYFRISPDGGRILFGGRASMNEIDLTAAAARLVDTMRAIWPEMRSVRLSHAWTGSTGFSFTHVPAIGVHEGIHYAMGFSGSGTVMAPYLGAKAAWAALGDARGETAYSRTGLEARWFHRGGAPHFLKAADLWYRHWVDLAENLAARRL</sequence>
<dbReference type="Proteomes" id="UP000244924">
    <property type="component" value="Unassembled WGS sequence"/>
</dbReference>
<name>A0A2R8B687_9RHOB</name>
<organism evidence="3 4">
    <name type="scientific">Albidovulum aquaemixtae</name>
    <dbReference type="NCBI Taxonomy" id="1542388"/>
    <lineage>
        <taxon>Bacteria</taxon>
        <taxon>Pseudomonadati</taxon>
        <taxon>Pseudomonadota</taxon>
        <taxon>Alphaproteobacteria</taxon>
        <taxon>Rhodobacterales</taxon>
        <taxon>Paracoccaceae</taxon>
        <taxon>Albidovulum</taxon>
    </lineage>
</organism>
<dbReference type="Gene3D" id="3.30.9.10">
    <property type="entry name" value="D-Amino Acid Oxidase, subunit A, domain 2"/>
    <property type="match status" value="1"/>
</dbReference>
<dbReference type="RefSeq" id="WP_108852515.1">
    <property type="nucleotide sequence ID" value="NZ_OMOQ01000001.1"/>
</dbReference>
<keyword evidence="4" id="KW-1185">Reference proteome</keyword>
<keyword evidence="1 3" id="KW-0560">Oxidoreductase</keyword>
<dbReference type="Pfam" id="PF01266">
    <property type="entry name" value="DAO"/>
    <property type="match status" value="1"/>
</dbReference>
<evidence type="ECO:0000313" key="4">
    <source>
        <dbReference type="Proteomes" id="UP000244924"/>
    </source>
</evidence>
<evidence type="ECO:0000313" key="3">
    <source>
        <dbReference type="EMBL" id="SPH18148.1"/>
    </source>
</evidence>
<dbReference type="InterPro" id="IPR036188">
    <property type="entry name" value="FAD/NAD-bd_sf"/>
</dbReference>
<dbReference type="Gene3D" id="3.50.50.60">
    <property type="entry name" value="FAD/NAD(P)-binding domain"/>
    <property type="match status" value="1"/>
</dbReference>
<dbReference type="EMBL" id="OMOQ01000001">
    <property type="protein sequence ID" value="SPH18148.1"/>
    <property type="molecule type" value="Genomic_DNA"/>
</dbReference>
<protein>
    <submittedName>
        <fullName evidence="3">Gamma-glutamylputrescine oxidoreductase</fullName>
        <ecNumber evidence="3">1.4.3.-</ecNumber>
    </submittedName>
</protein>
<dbReference type="InterPro" id="IPR006076">
    <property type="entry name" value="FAD-dep_OxRdtase"/>
</dbReference>
<dbReference type="EC" id="1.4.3.-" evidence="3"/>
<feature type="domain" description="FAD dependent oxidoreductase" evidence="2">
    <location>
        <begin position="33"/>
        <end position="383"/>
    </location>
</feature>
<dbReference type="PANTHER" id="PTHR13847">
    <property type="entry name" value="SARCOSINE DEHYDROGENASE-RELATED"/>
    <property type="match status" value="1"/>
</dbReference>
<evidence type="ECO:0000256" key="1">
    <source>
        <dbReference type="ARBA" id="ARBA00023002"/>
    </source>
</evidence>
<dbReference type="GO" id="GO:0016491">
    <property type="term" value="F:oxidoreductase activity"/>
    <property type="evidence" value="ECO:0007669"/>
    <property type="project" value="UniProtKB-KW"/>
</dbReference>